<dbReference type="EMBL" id="JAPWTJ010001423">
    <property type="protein sequence ID" value="KAJ8971865.1"/>
    <property type="molecule type" value="Genomic_DNA"/>
</dbReference>
<keyword evidence="2" id="KW-1185">Reference proteome</keyword>
<accession>A0ABQ9J2G6</accession>
<evidence type="ECO:0008006" key="3">
    <source>
        <dbReference type="Google" id="ProtNLM"/>
    </source>
</evidence>
<organism evidence="1 2">
    <name type="scientific">Molorchus minor</name>
    <dbReference type="NCBI Taxonomy" id="1323400"/>
    <lineage>
        <taxon>Eukaryota</taxon>
        <taxon>Metazoa</taxon>
        <taxon>Ecdysozoa</taxon>
        <taxon>Arthropoda</taxon>
        <taxon>Hexapoda</taxon>
        <taxon>Insecta</taxon>
        <taxon>Pterygota</taxon>
        <taxon>Neoptera</taxon>
        <taxon>Endopterygota</taxon>
        <taxon>Coleoptera</taxon>
        <taxon>Polyphaga</taxon>
        <taxon>Cucujiformia</taxon>
        <taxon>Chrysomeloidea</taxon>
        <taxon>Cerambycidae</taxon>
        <taxon>Lamiinae</taxon>
        <taxon>Monochamini</taxon>
        <taxon>Molorchus</taxon>
    </lineage>
</organism>
<evidence type="ECO:0000313" key="1">
    <source>
        <dbReference type="EMBL" id="KAJ8971865.1"/>
    </source>
</evidence>
<comment type="caution">
    <text evidence="1">The sequence shown here is derived from an EMBL/GenBank/DDBJ whole genome shotgun (WGS) entry which is preliminary data.</text>
</comment>
<evidence type="ECO:0000313" key="2">
    <source>
        <dbReference type="Proteomes" id="UP001162164"/>
    </source>
</evidence>
<sequence>MQRFGEDITSTLPLTTRKTGCNSPSINMTRCSGVNHCSFIFSEDCPGSESFGQGNLTIKYACASGTQSNGRACWNIP</sequence>
<protein>
    <recommendedName>
        <fullName evidence="3">SUEL-type lectin domain-containing protein</fullName>
    </recommendedName>
</protein>
<reference evidence="1" key="1">
    <citation type="journal article" date="2023" name="Insect Mol. Biol.">
        <title>Genome sequencing provides insights into the evolution of gene families encoding plant cell wall-degrading enzymes in longhorned beetles.</title>
        <authorList>
            <person name="Shin N.R."/>
            <person name="Okamura Y."/>
            <person name="Kirsch R."/>
            <person name="Pauchet Y."/>
        </authorList>
    </citation>
    <scope>NUCLEOTIDE SEQUENCE</scope>
    <source>
        <strain evidence="1">MMC_N1</strain>
    </source>
</reference>
<name>A0ABQ9J2G6_9CUCU</name>
<dbReference type="Proteomes" id="UP001162164">
    <property type="component" value="Unassembled WGS sequence"/>
</dbReference>
<proteinExistence type="predicted"/>
<gene>
    <name evidence="1" type="ORF">NQ317_008541</name>
</gene>